<protein>
    <submittedName>
        <fullName evidence="1">Uncharacterized protein</fullName>
    </submittedName>
</protein>
<keyword evidence="2" id="KW-1185">Reference proteome</keyword>
<sequence>MAGGLLVMSPQAHADWVLVKIKGSFDVLGQSQLNGGTLNGSPQTHPQEAIPSTYEGRMLLHDEASASIPQRPYSPYGGTSSMVSGGQAYASVQGNSFKAILEWQGGGTPTGKCYLKFRKPLGQRRFLRSKK</sequence>
<dbReference type="InParanoid" id="A0A2S8SR85"/>
<dbReference type="EMBL" id="NIGF01000013">
    <property type="protein sequence ID" value="PQV63313.1"/>
    <property type="molecule type" value="Genomic_DNA"/>
</dbReference>
<proteinExistence type="predicted"/>
<name>A0A2S8SR85_9BACT</name>
<evidence type="ECO:0000313" key="2">
    <source>
        <dbReference type="Proteomes" id="UP000237684"/>
    </source>
</evidence>
<dbReference type="Proteomes" id="UP000237684">
    <property type="component" value="Unassembled WGS sequence"/>
</dbReference>
<reference evidence="1 2" key="1">
    <citation type="journal article" date="2018" name="Syst. Appl. Microbiol.">
        <title>Abditibacterium utsteinense sp. nov., the first cultivated member of candidate phylum FBP, isolated from ice-free Antarctic soil samples.</title>
        <authorList>
            <person name="Tahon G."/>
            <person name="Tytgat B."/>
            <person name="Lebbe L."/>
            <person name="Carlier A."/>
            <person name="Willems A."/>
        </authorList>
    </citation>
    <scope>NUCLEOTIDE SEQUENCE [LARGE SCALE GENOMIC DNA]</scope>
    <source>
        <strain evidence="1 2">LMG 29911</strain>
    </source>
</reference>
<organism evidence="1 2">
    <name type="scientific">Abditibacterium utsteinense</name>
    <dbReference type="NCBI Taxonomy" id="1960156"/>
    <lineage>
        <taxon>Bacteria</taxon>
        <taxon>Pseudomonadati</taxon>
        <taxon>Abditibacteriota</taxon>
        <taxon>Abditibacteriia</taxon>
        <taxon>Abditibacteriales</taxon>
        <taxon>Abditibacteriaceae</taxon>
        <taxon>Abditibacterium</taxon>
    </lineage>
</organism>
<gene>
    <name evidence="1" type="ORF">B1R32_11340</name>
</gene>
<dbReference type="AlphaFoldDB" id="A0A2S8SR85"/>
<accession>A0A2S8SR85</accession>
<dbReference type="RefSeq" id="WP_123580698.1">
    <property type="nucleotide sequence ID" value="NZ_NIGF01000013.1"/>
</dbReference>
<comment type="caution">
    <text evidence="1">The sequence shown here is derived from an EMBL/GenBank/DDBJ whole genome shotgun (WGS) entry which is preliminary data.</text>
</comment>
<evidence type="ECO:0000313" key="1">
    <source>
        <dbReference type="EMBL" id="PQV63313.1"/>
    </source>
</evidence>